<name>A0A1W7HBV0_SCODU</name>
<dbReference type="SUPFAM" id="SSF48264">
    <property type="entry name" value="Cytochrome P450"/>
    <property type="match status" value="1"/>
</dbReference>
<dbReference type="InterPro" id="IPR001128">
    <property type="entry name" value="Cyt_P450"/>
</dbReference>
<dbReference type="PRINTS" id="PR00385">
    <property type="entry name" value="P450"/>
</dbReference>
<proteinExistence type="evidence at transcript level"/>
<dbReference type="GO" id="GO:0016705">
    <property type="term" value="F:oxidoreductase activity, acting on paired donors, with incorporation or reduction of molecular oxygen"/>
    <property type="evidence" value="ECO:0007669"/>
    <property type="project" value="InterPro"/>
</dbReference>
<keyword evidence="3 11" id="KW-0349">Heme</keyword>
<evidence type="ECO:0000256" key="7">
    <source>
        <dbReference type="ARBA" id="ARBA00023002"/>
    </source>
</evidence>
<dbReference type="InterPro" id="IPR002401">
    <property type="entry name" value="Cyt_P450_E_grp-I"/>
</dbReference>
<evidence type="ECO:0000313" key="13">
    <source>
        <dbReference type="EMBL" id="BAX34724.1"/>
    </source>
</evidence>
<protein>
    <submittedName>
        <fullName evidence="13">Cytochrome P450</fullName>
    </submittedName>
</protein>
<evidence type="ECO:0000256" key="1">
    <source>
        <dbReference type="ARBA" id="ARBA00004167"/>
    </source>
</evidence>
<keyword evidence="6" id="KW-1133">Transmembrane helix</keyword>
<keyword evidence="5 11" id="KW-0479">Metal-binding</keyword>
<dbReference type="PROSITE" id="PS00086">
    <property type="entry name" value="CYTOCHROME_P450"/>
    <property type="match status" value="1"/>
</dbReference>
<evidence type="ECO:0000256" key="11">
    <source>
        <dbReference type="PIRSR" id="PIRSR602401-1"/>
    </source>
</evidence>
<keyword evidence="10" id="KW-0472">Membrane</keyword>
<reference evidence="13" key="1">
    <citation type="journal article" date="2017" name="Sci. Rep.">
        <title>Elucidation of terpenoid metabolism in Scoparia dulcis by RNA-seq analysis.</title>
        <authorList>
            <person name="Yamamura Y."/>
            <person name="Kurosaki F."/>
            <person name="Lee J.B."/>
        </authorList>
    </citation>
    <scope>NUCLEOTIDE SEQUENCE</scope>
    <source>
        <tissue evidence="13">Mixture of leaf and root</tissue>
    </source>
</reference>
<dbReference type="GO" id="GO:0016020">
    <property type="term" value="C:membrane"/>
    <property type="evidence" value="ECO:0007669"/>
    <property type="project" value="UniProtKB-SubCell"/>
</dbReference>
<dbReference type="GO" id="GO:0005506">
    <property type="term" value="F:iron ion binding"/>
    <property type="evidence" value="ECO:0007669"/>
    <property type="project" value="InterPro"/>
</dbReference>
<dbReference type="PANTHER" id="PTHR24282">
    <property type="entry name" value="CYTOCHROME P450 FAMILY MEMBER"/>
    <property type="match status" value="1"/>
</dbReference>
<evidence type="ECO:0000256" key="12">
    <source>
        <dbReference type="RuleBase" id="RU000461"/>
    </source>
</evidence>
<dbReference type="PANTHER" id="PTHR24282:SF270">
    <property type="entry name" value="CYTOCHROME P450 CYP749A22-LIKE"/>
    <property type="match status" value="1"/>
</dbReference>
<feature type="binding site" description="axial binding residue" evidence="11">
    <location>
        <position position="456"/>
    </location>
    <ligand>
        <name>heme</name>
        <dbReference type="ChEBI" id="CHEBI:30413"/>
    </ligand>
    <ligandPart>
        <name>Fe</name>
        <dbReference type="ChEBI" id="CHEBI:18248"/>
    </ligandPart>
</feature>
<organism evidence="13">
    <name type="scientific">Scoparia dulcis</name>
    <name type="common">Sweet broom</name>
    <name type="synonym">Capraria dulcis</name>
    <dbReference type="NCBI Taxonomy" id="107240"/>
    <lineage>
        <taxon>Eukaryota</taxon>
        <taxon>Viridiplantae</taxon>
        <taxon>Streptophyta</taxon>
        <taxon>Embryophyta</taxon>
        <taxon>Tracheophyta</taxon>
        <taxon>Spermatophyta</taxon>
        <taxon>Magnoliopsida</taxon>
        <taxon>eudicotyledons</taxon>
        <taxon>Gunneridae</taxon>
        <taxon>Pentapetalae</taxon>
        <taxon>asterids</taxon>
        <taxon>lamiids</taxon>
        <taxon>Lamiales</taxon>
        <taxon>Plantaginaceae</taxon>
        <taxon>Gratioleae</taxon>
        <taxon>Scoparia</taxon>
    </lineage>
</organism>
<keyword evidence="9 12" id="KW-0503">Monooxygenase</keyword>
<keyword evidence="4" id="KW-0812">Transmembrane</keyword>
<dbReference type="AlphaFoldDB" id="A0A1W7HBV0"/>
<comment type="similarity">
    <text evidence="2 12">Belongs to the cytochrome P450 family.</text>
</comment>
<sequence length="508" mass="57851">MITLSLACISLISLFALSILYKLWWYPHQIQHILKSQGIQGPSYKFFHGNTKEIIKMKKQTSSASIDLLHDIFPLVQPHLHAWMKLYGNNFLMWMGTQPQVVVTEPQLIKEILSNKEATYPKTKIRGYLKKLLGDGIVVTEGEKWSRLRKLANHAFHGDCLKDMFPAMVASVETMLENWRHLEGKEIDVCEDFKLLTSEVISRTAFGSSYMEGRKIFETLTKLYALISRNAFKVRIFGMGKLIKTNDDIEANKIEESLHHSILEIVKKREHEVSTGKASDFGNDFLGSLLKFHHDMDHKSRISSMEILDECKTFYFAGQETTSSLLCWSVLLLSIHTDWQEKARKEVLELFGREIPNSEGIARLKIVTMIINETLRLYSPVTTIIRRTSSGSKLGRYEFPANVTLVIPPFAMHRNPDIWGQDAHAFKPERFAEGVAKATNGNSTAFLPFGYGPRTCVGLNFANNEAKIALSMILQRHKFTLSQNYVHSPSILLTTQPKDGVRIVLHPL</sequence>
<dbReference type="InterPro" id="IPR050665">
    <property type="entry name" value="Cytochrome_P450_Monooxygen"/>
</dbReference>
<evidence type="ECO:0000256" key="3">
    <source>
        <dbReference type="ARBA" id="ARBA00022617"/>
    </source>
</evidence>
<dbReference type="Gene3D" id="1.10.630.10">
    <property type="entry name" value="Cytochrome P450"/>
    <property type="match status" value="1"/>
</dbReference>
<keyword evidence="8 11" id="KW-0408">Iron</keyword>
<dbReference type="InterPro" id="IPR036396">
    <property type="entry name" value="Cyt_P450_sf"/>
</dbReference>
<dbReference type="Pfam" id="PF00067">
    <property type="entry name" value="p450"/>
    <property type="match status" value="1"/>
</dbReference>
<dbReference type="PRINTS" id="PR00463">
    <property type="entry name" value="EP450I"/>
</dbReference>
<dbReference type="EMBL" id="FX983099">
    <property type="protein sequence ID" value="BAX34724.1"/>
    <property type="molecule type" value="mRNA"/>
</dbReference>
<evidence type="ECO:0000256" key="9">
    <source>
        <dbReference type="ARBA" id="ARBA00023033"/>
    </source>
</evidence>
<evidence type="ECO:0000256" key="10">
    <source>
        <dbReference type="ARBA" id="ARBA00023136"/>
    </source>
</evidence>
<comment type="cofactor">
    <cofactor evidence="11">
        <name>heme</name>
        <dbReference type="ChEBI" id="CHEBI:30413"/>
    </cofactor>
</comment>
<dbReference type="GO" id="GO:0020037">
    <property type="term" value="F:heme binding"/>
    <property type="evidence" value="ECO:0007669"/>
    <property type="project" value="InterPro"/>
</dbReference>
<accession>A0A1W7HBV0</accession>
<evidence type="ECO:0000256" key="2">
    <source>
        <dbReference type="ARBA" id="ARBA00010617"/>
    </source>
</evidence>
<dbReference type="InterPro" id="IPR017972">
    <property type="entry name" value="Cyt_P450_CS"/>
</dbReference>
<evidence type="ECO:0000256" key="6">
    <source>
        <dbReference type="ARBA" id="ARBA00022989"/>
    </source>
</evidence>
<comment type="subcellular location">
    <subcellularLocation>
        <location evidence="1">Membrane</location>
        <topology evidence="1">Single-pass membrane protein</topology>
    </subcellularLocation>
</comment>
<dbReference type="GO" id="GO:0004497">
    <property type="term" value="F:monooxygenase activity"/>
    <property type="evidence" value="ECO:0007669"/>
    <property type="project" value="UniProtKB-KW"/>
</dbReference>
<keyword evidence="7 12" id="KW-0560">Oxidoreductase</keyword>
<evidence type="ECO:0000256" key="5">
    <source>
        <dbReference type="ARBA" id="ARBA00022723"/>
    </source>
</evidence>
<evidence type="ECO:0000256" key="4">
    <source>
        <dbReference type="ARBA" id="ARBA00022692"/>
    </source>
</evidence>
<evidence type="ECO:0000256" key="8">
    <source>
        <dbReference type="ARBA" id="ARBA00023004"/>
    </source>
</evidence>